<evidence type="ECO:0000256" key="5">
    <source>
        <dbReference type="SAM" id="SignalP"/>
    </source>
</evidence>
<keyword evidence="4" id="KW-0802">TPR repeat</keyword>
<proteinExistence type="predicted"/>
<gene>
    <name evidence="7" type="ORF">Cvel_23142</name>
</gene>
<keyword evidence="3" id="KW-0677">Repeat</keyword>
<dbReference type="PANTHER" id="PTHR44998:SF1">
    <property type="entry name" value="UDP-N-ACETYLGLUCOSAMINE--PEPTIDE N-ACETYLGLUCOSAMINYLTRANSFERASE 110 KDA SUBUNIT"/>
    <property type="match status" value="1"/>
</dbReference>
<evidence type="ECO:0000256" key="3">
    <source>
        <dbReference type="ARBA" id="ARBA00022737"/>
    </source>
</evidence>
<dbReference type="GO" id="GO:0006493">
    <property type="term" value="P:protein O-linked glycosylation"/>
    <property type="evidence" value="ECO:0007669"/>
    <property type="project" value="TreeGrafter"/>
</dbReference>
<dbReference type="InterPro" id="IPR011990">
    <property type="entry name" value="TPR-like_helical_dom_sf"/>
</dbReference>
<dbReference type="VEuPathDB" id="CryptoDB:Cvel_23142"/>
<dbReference type="Gene3D" id="3.40.50.2000">
    <property type="entry name" value="Glycogen Phosphorylase B"/>
    <property type="match status" value="1"/>
</dbReference>
<evidence type="ECO:0000313" key="7">
    <source>
        <dbReference type="EMBL" id="CEM33453.1"/>
    </source>
</evidence>
<keyword evidence="2" id="KW-0808">Transferase</keyword>
<dbReference type="Pfam" id="PF13844">
    <property type="entry name" value="Glyco_transf_41"/>
    <property type="match status" value="1"/>
</dbReference>
<dbReference type="Gene3D" id="1.25.40.10">
    <property type="entry name" value="Tetratricopeptide repeat domain"/>
    <property type="match status" value="1"/>
</dbReference>
<keyword evidence="5" id="KW-0732">Signal</keyword>
<reference evidence="7" key="1">
    <citation type="submission" date="2014-11" db="EMBL/GenBank/DDBJ databases">
        <authorList>
            <person name="Otto D Thomas"/>
            <person name="Naeem Raeece"/>
        </authorList>
    </citation>
    <scope>NUCLEOTIDE SEQUENCE</scope>
</reference>
<feature type="chain" id="PRO_5005190908" description="O-GlcNAc transferase C-terminal domain-containing protein" evidence="5">
    <location>
        <begin position="35"/>
        <end position="780"/>
    </location>
</feature>
<dbReference type="SUPFAM" id="SSF48452">
    <property type="entry name" value="TPR-like"/>
    <property type="match status" value="1"/>
</dbReference>
<organism evidence="7">
    <name type="scientific">Chromera velia CCMP2878</name>
    <dbReference type="NCBI Taxonomy" id="1169474"/>
    <lineage>
        <taxon>Eukaryota</taxon>
        <taxon>Sar</taxon>
        <taxon>Alveolata</taxon>
        <taxon>Colpodellida</taxon>
        <taxon>Chromeraceae</taxon>
        <taxon>Chromera</taxon>
    </lineage>
</organism>
<dbReference type="GO" id="GO:0016757">
    <property type="term" value="F:glycosyltransferase activity"/>
    <property type="evidence" value="ECO:0007669"/>
    <property type="project" value="TreeGrafter"/>
</dbReference>
<sequence>MRATDPHAQGALFFALRFLVLSFLACFVLPTVKSEIQAVFTYWDQNEPELPAGDVFEEKYLNWIKVMLTPEKRCEAEKAFRKQHYQILTAFEVGSLILEGATGGSDLNDTFIQIAGAMAHYSTLTGVLGSARESACLSGVDVEGTAQQQLRQQQHAFLWQHHQHIPIESEEEETLFSGDFPTLSQVLVAEGLRRVKLNLPESSIEIMERALDADPNDADALLNLAILLSAKGRDGEVLQLVESALRQRPWCPRVLSFAASFFRSRGHFRRLEKAAENALAQGPPTGPHLELVQRMMMETAAWENMSGVMHKIYLRMMQGQRVDPAVLLNSCASARSLSKGARLYAPYLNFQTEGMKQPFQPGGGIGGHRKGKIRIGFFSSSIRSSRVGVSVWDFLSHFNRTHAELLLFSYERPHFSPNHIGLDALTPAMRSQFDEIYDVSSLVDVDAVLKIRSVAPDVLIDVDGLLGEPQRSAILAARVSPVQIGWFRYPITMGRAVRSDQQGEGGGGKASGASRYGTPLLDYIIADRGVIPEDLDREYDEKIIRLKSGYFPSGALIAQVAVSPEDRATRRASFGLPEPTEDSIVLAAFGPPNRITPDVVKVWAQVLQRLPNSVLWLSDYNPVASRNILDAFASLDVPASRILKAPVTSGPQHLARYKEVDLFLDTWPFNQCQEAHDAIGMGVPVLTVELSSPVSRCTAALLRRMQLGELVSSDGTRYAALAVRLALDPKVRAQAHDVLTIARQQTGYFSGERLSRDFLRAIDRTVQTASAGLPPSAFEI</sequence>
<evidence type="ECO:0000256" key="1">
    <source>
        <dbReference type="ARBA" id="ARBA00004922"/>
    </source>
</evidence>
<evidence type="ECO:0000256" key="4">
    <source>
        <dbReference type="ARBA" id="ARBA00022803"/>
    </source>
</evidence>
<comment type="pathway">
    <text evidence="1">Protein modification; protein glycosylation.</text>
</comment>
<evidence type="ECO:0000256" key="2">
    <source>
        <dbReference type="ARBA" id="ARBA00022679"/>
    </source>
</evidence>
<dbReference type="AlphaFoldDB" id="A0A0G4GS62"/>
<name>A0A0G4GS62_9ALVE</name>
<dbReference type="Pfam" id="PF14559">
    <property type="entry name" value="TPR_19"/>
    <property type="match status" value="1"/>
</dbReference>
<dbReference type="EMBL" id="CDMZ01001495">
    <property type="protein sequence ID" value="CEM33453.1"/>
    <property type="molecule type" value="Genomic_DNA"/>
</dbReference>
<accession>A0A0G4GS62</accession>
<feature type="domain" description="O-GlcNAc transferase C-terminal" evidence="6">
    <location>
        <begin position="569"/>
        <end position="752"/>
    </location>
</feature>
<dbReference type="PANTHER" id="PTHR44998">
    <property type="match status" value="1"/>
</dbReference>
<feature type="signal peptide" evidence="5">
    <location>
        <begin position="1"/>
        <end position="34"/>
    </location>
</feature>
<dbReference type="Gene3D" id="3.40.50.11380">
    <property type="match status" value="1"/>
</dbReference>
<protein>
    <recommendedName>
        <fullName evidence="6">O-GlcNAc transferase C-terminal domain-containing protein</fullName>
    </recommendedName>
</protein>
<dbReference type="InterPro" id="IPR029489">
    <property type="entry name" value="OGT/SEC/SPY_C"/>
</dbReference>
<evidence type="ECO:0000259" key="6">
    <source>
        <dbReference type="Pfam" id="PF13844"/>
    </source>
</evidence>